<dbReference type="EMBL" id="LZFP01000050">
    <property type="protein sequence ID" value="OBR35646.1"/>
    <property type="molecule type" value="Genomic_DNA"/>
</dbReference>
<dbReference type="Gene3D" id="3.40.50.300">
    <property type="entry name" value="P-loop containing nucleotide triphosphate hydrolases"/>
    <property type="match status" value="1"/>
</dbReference>
<evidence type="ECO:0000313" key="2">
    <source>
        <dbReference type="Proteomes" id="UP000092164"/>
    </source>
</evidence>
<evidence type="ECO:0000313" key="1">
    <source>
        <dbReference type="EMBL" id="OBR35646.1"/>
    </source>
</evidence>
<reference evidence="2" key="1">
    <citation type="submission" date="2016-06" db="EMBL/GenBank/DDBJ databases">
        <authorList>
            <person name="Zhan P."/>
        </authorList>
    </citation>
    <scope>NUCLEOTIDE SEQUENCE [LARGE SCALE GENOMIC DNA]</scope>
    <source>
        <strain evidence="2">T28</strain>
    </source>
</reference>
<dbReference type="Proteomes" id="UP000092164">
    <property type="component" value="Unassembled WGS sequence"/>
</dbReference>
<dbReference type="AlphaFoldDB" id="A0A1B7YZ23"/>
<dbReference type="InterPro" id="IPR027417">
    <property type="entry name" value="P-loop_NTPase"/>
</dbReference>
<sequence length="438" mass="49196">MTKKTKFTLEEVFTPSQPASYTFVERKSVDSRLDRALRTPGKQIIVYGYSGVGKTTLLTNKFKSQNISTIITRCVSGMTLADIVKDAFNQLEVFFVSQADKLEGNKIGGDISASYFGIKASISAEVRDDNKLTIKRAVELPITPQTLAKYIGESNNCWVIEDFHKIKSDDKILLAQIMKVFMDSSVDYPKLKIIAIGAVNTAREVVQFDPEMKNRISEIEVPLMSNDNLASIIEVGEKLLNIVIPSNVSNKIIAYSSGLPAVTHQLGLLVCELNNVLKTHVSPKALEIKINTFDAALDEFLAENSDTYKAIYESAIKVVHKRKSENPKDILKAILASNKENVTVSDIKETLQLQDRNYKGNNLKKYVDELTLPTRSEILRLNKNSNSYYFANPFIKAYCQCTLRSGVVNPATLLKEFRITLNRELEIARQAFIRDFEE</sequence>
<accession>A0A1B7YZ23</accession>
<gene>
    <name evidence="1" type="ORF">A9200_10610</name>
</gene>
<protein>
    <recommendedName>
        <fullName evidence="3">AAA ATPase domain-containing protein</fullName>
    </recommendedName>
</protein>
<evidence type="ECO:0008006" key="3">
    <source>
        <dbReference type="Google" id="ProtNLM"/>
    </source>
</evidence>
<organism evidence="1 2">
    <name type="scientific">Maribacter hydrothermalis</name>
    <dbReference type="NCBI Taxonomy" id="1836467"/>
    <lineage>
        <taxon>Bacteria</taxon>
        <taxon>Pseudomonadati</taxon>
        <taxon>Bacteroidota</taxon>
        <taxon>Flavobacteriia</taxon>
        <taxon>Flavobacteriales</taxon>
        <taxon>Flavobacteriaceae</taxon>
        <taxon>Maribacter</taxon>
    </lineage>
</organism>
<dbReference type="RefSeq" id="WP_068486811.1">
    <property type="nucleotide sequence ID" value="NZ_CP018760.1"/>
</dbReference>
<proteinExistence type="predicted"/>
<dbReference type="SUPFAM" id="SSF52540">
    <property type="entry name" value="P-loop containing nucleoside triphosphate hydrolases"/>
    <property type="match status" value="1"/>
</dbReference>
<dbReference type="OrthoDB" id="7020775at2"/>
<dbReference type="KEGG" id="mart:BTR34_01905"/>
<name>A0A1B7YZ23_9FLAO</name>
<comment type="caution">
    <text evidence="1">The sequence shown here is derived from an EMBL/GenBank/DDBJ whole genome shotgun (WGS) entry which is preliminary data.</text>
</comment>
<keyword evidence="2" id="KW-1185">Reference proteome</keyword>